<name>A0ABY8H5Z7_9MICC</name>
<feature type="transmembrane region" description="Helical" evidence="1">
    <location>
        <begin position="12"/>
        <end position="35"/>
    </location>
</feature>
<organism evidence="2 3">
    <name type="scientific">Citricoccus muralis</name>
    <dbReference type="NCBI Taxonomy" id="169134"/>
    <lineage>
        <taxon>Bacteria</taxon>
        <taxon>Bacillati</taxon>
        <taxon>Actinomycetota</taxon>
        <taxon>Actinomycetes</taxon>
        <taxon>Micrococcales</taxon>
        <taxon>Micrococcaceae</taxon>
        <taxon>Citricoccus</taxon>
    </lineage>
</organism>
<dbReference type="Proteomes" id="UP001219037">
    <property type="component" value="Chromosome"/>
</dbReference>
<protein>
    <submittedName>
        <fullName evidence="2">Uncharacterized protein</fullName>
    </submittedName>
</protein>
<evidence type="ECO:0000256" key="1">
    <source>
        <dbReference type="SAM" id="Phobius"/>
    </source>
</evidence>
<gene>
    <name evidence="2" type="ORF">P8192_13765</name>
</gene>
<dbReference type="EMBL" id="CP121252">
    <property type="protein sequence ID" value="WFP16426.1"/>
    <property type="molecule type" value="Genomic_DNA"/>
</dbReference>
<feature type="transmembrane region" description="Helical" evidence="1">
    <location>
        <begin position="41"/>
        <end position="60"/>
    </location>
</feature>
<evidence type="ECO:0000313" key="2">
    <source>
        <dbReference type="EMBL" id="WFP16426.1"/>
    </source>
</evidence>
<dbReference type="RefSeq" id="WP_278157566.1">
    <property type="nucleotide sequence ID" value="NZ_CP121252.1"/>
</dbReference>
<sequence length="65" mass="6835">MTHPTRRPSPATLGLVILLVVGGLVLATALGLNFLTHELNLVLLVIGIVLIAAAIVGLMLKEMRP</sequence>
<reference evidence="2 3" key="1">
    <citation type="submission" date="2023-04" db="EMBL/GenBank/DDBJ databases">
        <title>Funneling lignin-derived compounds into biodiesel using alkali-halophilic Citricoccus sp. P2.</title>
        <authorList>
            <person name="Luo C.-B."/>
        </authorList>
    </citation>
    <scope>NUCLEOTIDE SEQUENCE [LARGE SCALE GENOMIC DNA]</scope>
    <source>
        <strain evidence="2 3">P2</strain>
    </source>
</reference>
<keyword evidence="3" id="KW-1185">Reference proteome</keyword>
<keyword evidence="1" id="KW-0812">Transmembrane</keyword>
<proteinExistence type="predicted"/>
<keyword evidence="1" id="KW-0472">Membrane</keyword>
<accession>A0ABY8H5Z7</accession>
<evidence type="ECO:0000313" key="3">
    <source>
        <dbReference type="Proteomes" id="UP001219037"/>
    </source>
</evidence>
<keyword evidence="1" id="KW-1133">Transmembrane helix</keyword>